<dbReference type="Proteomes" id="UP000276133">
    <property type="component" value="Unassembled WGS sequence"/>
</dbReference>
<dbReference type="GO" id="GO:0009072">
    <property type="term" value="P:aromatic amino acid metabolic process"/>
    <property type="evidence" value="ECO:0007669"/>
    <property type="project" value="InterPro"/>
</dbReference>
<dbReference type="AlphaFoldDB" id="A0A3M7P9Q1"/>
<protein>
    <submittedName>
        <fullName evidence="1">4-hydroxyphenylpyruvate dioxygenase</fullName>
        <ecNumber evidence="1">1.13.11.27</ecNumber>
    </submittedName>
</protein>
<name>A0A3M7P9Q1_BRAPC</name>
<dbReference type="SUPFAM" id="SSF54593">
    <property type="entry name" value="Glyoxalase/Bleomycin resistance protein/Dihydroxybiphenyl dioxygenase"/>
    <property type="match status" value="1"/>
</dbReference>
<keyword evidence="1" id="KW-0560">Oxidoreductase</keyword>
<dbReference type="Gene3D" id="3.10.180.10">
    <property type="entry name" value="2,3-Dihydroxybiphenyl 1,2-Dioxygenase, domain 1"/>
    <property type="match status" value="2"/>
</dbReference>
<dbReference type="EMBL" id="REGN01012341">
    <property type="protein sequence ID" value="RMZ95772.1"/>
    <property type="molecule type" value="Genomic_DNA"/>
</dbReference>
<evidence type="ECO:0000313" key="1">
    <source>
        <dbReference type="EMBL" id="RMZ95772.1"/>
    </source>
</evidence>
<reference evidence="1 2" key="1">
    <citation type="journal article" date="2018" name="Sci. Rep.">
        <title>Genomic signatures of local adaptation to the degree of environmental predictability in rotifers.</title>
        <authorList>
            <person name="Franch-Gras L."/>
            <person name="Hahn C."/>
            <person name="Garcia-Roger E.M."/>
            <person name="Carmona M.J."/>
            <person name="Serra M."/>
            <person name="Gomez A."/>
        </authorList>
    </citation>
    <scope>NUCLEOTIDE SEQUENCE [LARGE SCALE GENOMIC DNA]</scope>
    <source>
        <strain evidence="1">HYR1</strain>
    </source>
</reference>
<accession>A0A3M7P9Q1</accession>
<dbReference type="InterPro" id="IPR029068">
    <property type="entry name" value="Glyas_Bleomycin-R_OHBP_Dase"/>
</dbReference>
<dbReference type="PANTHER" id="PTHR11959">
    <property type="entry name" value="4-HYDROXYPHENYLPYRUVATE DIOXYGENASE"/>
    <property type="match status" value="1"/>
</dbReference>
<dbReference type="GO" id="GO:0003868">
    <property type="term" value="F:4-hydroxyphenylpyruvate dioxygenase activity"/>
    <property type="evidence" value="ECO:0007669"/>
    <property type="project" value="UniProtKB-EC"/>
</dbReference>
<dbReference type="InterPro" id="IPR005956">
    <property type="entry name" value="4OHPhenylPyrv_dOase"/>
</dbReference>
<dbReference type="EC" id="1.13.11.27" evidence="1"/>
<dbReference type="STRING" id="10195.A0A3M7P9Q1"/>
<keyword evidence="1" id="KW-0223">Dioxygenase</keyword>
<proteinExistence type="predicted"/>
<comment type="caution">
    <text evidence="1">The sequence shown here is derived from an EMBL/GenBank/DDBJ whole genome shotgun (WGS) entry which is preliminary data.</text>
</comment>
<dbReference type="PANTHER" id="PTHR11959:SF10">
    <property type="entry name" value="4-HYDROXYPHENYLPYRUVATE DIOXYGENASE-LIKE PROTEIN"/>
    <property type="match status" value="1"/>
</dbReference>
<gene>
    <name evidence="1" type="ORF">BpHYR1_039456</name>
</gene>
<keyword evidence="1" id="KW-0670">Pyruvate</keyword>
<organism evidence="1 2">
    <name type="scientific">Brachionus plicatilis</name>
    <name type="common">Marine rotifer</name>
    <name type="synonym">Brachionus muelleri</name>
    <dbReference type="NCBI Taxonomy" id="10195"/>
    <lineage>
        <taxon>Eukaryota</taxon>
        <taxon>Metazoa</taxon>
        <taxon>Spiralia</taxon>
        <taxon>Gnathifera</taxon>
        <taxon>Rotifera</taxon>
        <taxon>Eurotatoria</taxon>
        <taxon>Monogononta</taxon>
        <taxon>Pseudotrocha</taxon>
        <taxon>Ploima</taxon>
        <taxon>Brachionidae</taxon>
        <taxon>Brachionus</taxon>
    </lineage>
</organism>
<evidence type="ECO:0000313" key="2">
    <source>
        <dbReference type="Proteomes" id="UP000276133"/>
    </source>
</evidence>
<dbReference type="OrthoDB" id="414569at2759"/>
<sequence length="377" mass="43122">MNFLITNINDKNNFNQNSPDSFKTSLAEIEKSDFNLYQKITNRKNTVFNAAFRVTDLDRVLFNCNRHHVPIIKQKHVLKDDFASKNGYVESAMIGSCISGVAHTLLDLKNYKGKFLPGFEPDQETQNPKNAGLATHFDHLTYATNKNSSSHIIDWYSKVFNMKRFRINREELNGLMVRTGESGMNLKAIQYWLCAETGVELNSTDNDFKFVISEPIDDDAKNLKKNQISIFLDEHDGPGIQHIGLNTPDIIESVQNSKMNSEQVKYYVTPNSYYENKDKIKEIEDCGMNVDLLRENHILLDGEIDEKTHQVIDQNKKTDFSGQKNYLLQVFTQPLFEKKTVFLELIQRVGHAQGFGAANIKALWDAVQLELNKKATA</sequence>
<keyword evidence="2" id="KW-1185">Reference proteome</keyword>